<proteinExistence type="inferred from homology"/>
<evidence type="ECO:0000313" key="8">
    <source>
        <dbReference type="Proteomes" id="UP001529235"/>
    </source>
</evidence>
<protein>
    <recommendedName>
        <fullName evidence="6">Iron-sulfur cluster carrier protein</fullName>
    </recommendedName>
</protein>
<comment type="subunit">
    <text evidence="6">Homodimer.</text>
</comment>
<comment type="similarity">
    <text evidence="6">Belongs to the Mrp/NBP35 ATP-binding proteins family.</text>
</comment>
<keyword evidence="1 6" id="KW-0479">Metal-binding</keyword>
<evidence type="ECO:0000256" key="3">
    <source>
        <dbReference type="ARBA" id="ARBA00022840"/>
    </source>
</evidence>
<dbReference type="InterPro" id="IPR027417">
    <property type="entry name" value="P-loop_NTPase"/>
</dbReference>
<dbReference type="GO" id="GO:0016887">
    <property type="term" value="F:ATP hydrolysis activity"/>
    <property type="evidence" value="ECO:0007669"/>
    <property type="project" value="UniProtKB-UniRule"/>
</dbReference>
<dbReference type="GO" id="GO:0005524">
    <property type="term" value="F:ATP binding"/>
    <property type="evidence" value="ECO:0007669"/>
    <property type="project" value="UniProtKB-UniRule"/>
</dbReference>
<evidence type="ECO:0000256" key="2">
    <source>
        <dbReference type="ARBA" id="ARBA00022741"/>
    </source>
</evidence>
<evidence type="ECO:0000313" key="7">
    <source>
        <dbReference type="EMBL" id="MDK6029256.1"/>
    </source>
</evidence>
<dbReference type="PANTHER" id="PTHR42961">
    <property type="entry name" value="IRON-SULFUR PROTEIN NUBPL"/>
    <property type="match status" value="1"/>
</dbReference>
<feature type="binding site" evidence="6">
    <location>
        <begin position="22"/>
        <end position="29"/>
    </location>
    <ligand>
        <name>ATP</name>
        <dbReference type="ChEBI" id="CHEBI:30616"/>
    </ligand>
</feature>
<dbReference type="GO" id="GO:0046872">
    <property type="term" value="F:metal ion binding"/>
    <property type="evidence" value="ECO:0007669"/>
    <property type="project" value="UniProtKB-KW"/>
</dbReference>
<dbReference type="EMBL" id="JASNVW010000005">
    <property type="protein sequence ID" value="MDK6029256.1"/>
    <property type="molecule type" value="Genomic_DNA"/>
</dbReference>
<keyword evidence="4 6" id="KW-0408">Iron</keyword>
<dbReference type="InterPro" id="IPR044304">
    <property type="entry name" value="NUBPL-like"/>
</dbReference>
<sequence>MVMRIDIENLRSVKNVVAVMSGKGGVGKSFVSAALAIALKELGYGVAILDADVHGPSIPWILGAESGFMGATVEGYITPLEVNGIAIASFELLLDRRESPIVWRGPLKTRAIIELVSKTKWGFRDFIIVDMPPGTGDEHLTIAQSLKPFVKGAILVLTPGDLVAHVVKKAEEFVRISGIRLLGAVVNMAYFKCPVCGTIHKIFGEYRVEGVNILAEIPIKPELSQALNEGRLIDYLKNDDKELLKIFTEAAKTIASMLQSA</sequence>
<keyword evidence="3 6" id="KW-0067">ATP-binding</keyword>
<evidence type="ECO:0000256" key="5">
    <source>
        <dbReference type="ARBA" id="ARBA00023014"/>
    </source>
</evidence>
<reference evidence="7 8" key="1">
    <citation type="submission" date="2023-05" db="EMBL/GenBank/DDBJ databases">
        <title>A new hyperthermophilic archaea 'Ignisphaera cupida' sp. nov. and description of the family 'Ignisphaeraceae' fam. nov.</title>
        <authorList>
            <person name="Podosokorskaya O.A."/>
            <person name="Elcheninov A.G."/>
            <person name="Klukina A."/>
            <person name="Merkel A.Y."/>
        </authorList>
    </citation>
    <scope>NUCLEOTIDE SEQUENCE [LARGE SCALE GENOMIC DNA]</scope>
    <source>
        <strain evidence="7 8">4213-co</strain>
    </source>
</reference>
<gene>
    <name evidence="7" type="ORF">QPL79_07750</name>
</gene>
<keyword evidence="5 6" id="KW-0411">Iron-sulfur</keyword>
<dbReference type="Proteomes" id="UP001529235">
    <property type="component" value="Unassembled WGS sequence"/>
</dbReference>
<evidence type="ECO:0000256" key="1">
    <source>
        <dbReference type="ARBA" id="ARBA00022723"/>
    </source>
</evidence>
<dbReference type="Gene3D" id="3.40.50.300">
    <property type="entry name" value="P-loop containing nucleotide triphosphate hydrolases"/>
    <property type="match status" value="1"/>
</dbReference>
<dbReference type="CDD" id="cd02037">
    <property type="entry name" value="Mrp_NBP35"/>
    <property type="match status" value="1"/>
</dbReference>
<keyword evidence="2 6" id="KW-0547">Nucleotide-binding</keyword>
<dbReference type="SUPFAM" id="SSF52540">
    <property type="entry name" value="P-loop containing nucleoside triphosphate hydrolases"/>
    <property type="match status" value="1"/>
</dbReference>
<dbReference type="GO" id="GO:0051536">
    <property type="term" value="F:iron-sulfur cluster binding"/>
    <property type="evidence" value="ECO:0007669"/>
    <property type="project" value="UniProtKB-UniRule"/>
</dbReference>
<accession>A0ABD4Z7E6</accession>
<dbReference type="AlphaFoldDB" id="A0ABD4Z7E6"/>
<dbReference type="HAMAP" id="MF_02040">
    <property type="entry name" value="Mrp_NBP35"/>
    <property type="match status" value="1"/>
</dbReference>
<dbReference type="PANTHER" id="PTHR42961:SF2">
    <property type="entry name" value="IRON-SULFUR PROTEIN NUBPL"/>
    <property type="match status" value="1"/>
</dbReference>
<keyword evidence="6" id="KW-0378">Hydrolase</keyword>
<keyword evidence="8" id="KW-1185">Reference proteome</keyword>
<organism evidence="7 8">
    <name type="scientific">Ignisphaera cupida</name>
    <dbReference type="NCBI Taxonomy" id="3050454"/>
    <lineage>
        <taxon>Archaea</taxon>
        <taxon>Thermoproteota</taxon>
        <taxon>Thermoprotei</taxon>
        <taxon>Desulfurococcales</taxon>
        <taxon>Desulfurococcaceae</taxon>
        <taxon>Ignisphaera</taxon>
    </lineage>
</organism>
<evidence type="ECO:0000256" key="4">
    <source>
        <dbReference type="ARBA" id="ARBA00023004"/>
    </source>
</evidence>
<dbReference type="InterPro" id="IPR019591">
    <property type="entry name" value="Mrp/NBP35_ATP-bd"/>
</dbReference>
<evidence type="ECO:0000256" key="6">
    <source>
        <dbReference type="HAMAP-Rule" id="MF_02040"/>
    </source>
</evidence>
<dbReference type="Pfam" id="PF10609">
    <property type="entry name" value="ParA"/>
    <property type="match status" value="1"/>
</dbReference>
<dbReference type="RefSeq" id="WP_285274239.1">
    <property type="nucleotide sequence ID" value="NZ_JASNVW010000005.1"/>
</dbReference>
<comment type="caution">
    <text evidence="7">The sequence shown here is derived from an EMBL/GenBank/DDBJ whole genome shotgun (WGS) entry which is preliminary data.</text>
</comment>
<comment type="function">
    <text evidence="6">Binds and transfers iron-sulfur (Fe-S) clusters to target apoproteins. Can hydrolyze ATP.</text>
</comment>
<dbReference type="InterPro" id="IPR033756">
    <property type="entry name" value="YlxH/NBP35"/>
</dbReference>
<name>A0ABD4Z7E6_9CREN</name>